<comment type="similarity">
    <text evidence="7">Belongs to the BAR homeobox family.</text>
</comment>
<dbReference type="InterPro" id="IPR050848">
    <property type="entry name" value="Homeobox_TF"/>
</dbReference>
<feature type="region of interest" description="Disordered" evidence="10">
    <location>
        <begin position="122"/>
        <end position="164"/>
    </location>
</feature>
<evidence type="ECO:0000256" key="9">
    <source>
        <dbReference type="RuleBase" id="RU000682"/>
    </source>
</evidence>
<evidence type="ECO:0000256" key="7">
    <source>
        <dbReference type="ARBA" id="ARBA00038196"/>
    </source>
</evidence>
<protein>
    <submittedName>
        <fullName evidence="13">BarH-like homeobox 1a</fullName>
    </submittedName>
</protein>
<dbReference type="SUPFAM" id="SSF46689">
    <property type="entry name" value="Homeodomain-like"/>
    <property type="match status" value="1"/>
</dbReference>
<dbReference type="InterPro" id="IPR020479">
    <property type="entry name" value="HD_metazoa"/>
</dbReference>
<dbReference type="RefSeq" id="XP_012673229.1">
    <property type="nucleotide sequence ID" value="XM_012817775.3"/>
</dbReference>
<dbReference type="Proteomes" id="UP000515152">
    <property type="component" value="Chromosome 7"/>
</dbReference>
<feature type="DNA-binding region" description="Homeobox" evidence="8">
    <location>
        <begin position="158"/>
        <end position="217"/>
    </location>
</feature>
<reference evidence="13" key="1">
    <citation type="submission" date="2025-08" db="UniProtKB">
        <authorList>
            <consortium name="RefSeq"/>
        </authorList>
    </citation>
    <scope>IDENTIFICATION</scope>
</reference>
<keyword evidence="5" id="KW-0804">Transcription</keyword>
<dbReference type="PROSITE" id="PS00027">
    <property type="entry name" value="HOMEOBOX_1"/>
    <property type="match status" value="1"/>
</dbReference>
<organism evidence="12 13">
    <name type="scientific">Clupea harengus</name>
    <name type="common">Atlantic herring</name>
    <dbReference type="NCBI Taxonomy" id="7950"/>
    <lineage>
        <taxon>Eukaryota</taxon>
        <taxon>Metazoa</taxon>
        <taxon>Chordata</taxon>
        <taxon>Craniata</taxon>
        <taxon>Vertebrata</taxon>
        <taxon>Euteleostomi</taxon>
        <taxon>Actinopterygii</taxon>
        <taxon>Neopterygii</taxon>
        <taxon>Teleostei</taxon>
        <taxon>Clupei</taxon>
        <taxon>Clupeiformes</taxon>
        <taxon>Clupeoidei</taxon>
        <taxon>Clupeidae</taxon>
        <taxon>Clupea</taxon>
    </lineage>
</organism>
<dbReference type="OrthoDB" id="6159439at2759"/>
<dbReference type="PANTHER" id="PTHR24333">
    <property type="entry name" value="HOMEO BOX HB9 LIKE A-RELATED"/>
    <property type="match status" value="1"/>
</dbReference>
<dbReference type="InterPro" id="IPR009057">
    <property type="entry name" value="Homeodomain-like_sf"/>
</dbReference>
<dbReference type="InterPro" id="IPR017970">
    <property type="entry name" value="Homeobox_CS"/>
</dbReference>
<accession>A0A6P3VJ80</accession>
<feature type="domain" description="Homeobox" evidence="11">
    <location>
        <begin position="156"/>
        <end position="216"/>
    </location>
</feature>
<dbReference type="InterPro" id="IPR001356">
    <property type="entry name" value="HD"/>
</dbReference>
<evidence type="ECO:0000256" key="8">
    <source>
        <dbReference type="PROSITE-ProRule" id="PRU00108"/>
    </source>
</evidence>
<evidence type="ECO:0000256" key="6">
    <source>
        <dbReference type="ARBA" id="ARBA00023242"/>
    </source>
</evidence>
<dbReference type="FunFam" id="1.10.10.60:FF:000097">
    <property type="entry name" value="barH-like 2 homeobox protein-like"/>
    <property type="match status" value="1"/>
</dbReference>
<keyword evidence="3 8" id="KW-0238">DNA-binding</keyword>
<dbReference type="SMART" id="SM00389">
    <property type="entry name" value="HOX"/>
    <property type="match status" value="1"/>
</dbReference>
<dbReference type="PRINTS" id="PR00024">
    <property type="entry name" value="HOMEOBOX"/>
</dbReference>
<proteinExistence type="inferred from homology"/>
<evidence type="ECO:0000256" key="3">
    <source>
        <dbReference type="ARBA" id="ARBA00023125"/>
    </source>
</evidence>
<evidence type="ECO:0000256" key="4">
    <source>
        <dbReference type="ARBA" id="ARBA00023155"/>
    </source>
</evidence>
<dbReference type="GO" id="GO:0005634">
    <property type="term" value="C:nucleus"/>
    <property type="evidence" value="ECO:0007669"/>
    <property type="project" value="UniProtKB-SubCell"/>
</dbReference>
<gene>
    <name evidence="13" type="primary">barhl1a</name>
</gene>
<dbReference type="Pfam" id="PF00046">
    <property type="entry name" value="Homeodomain"/>
    <property type="match status" value="1"/>
</dbReference>
<dbReference type="PANTHER" id="PTHR24333:SF5">
    <property type="entry name" value="VENT HOMEOBOX"/>
    <property type="match status" value="1"/>
</dbReference>
<dbReference type="GO" id="GO:0000981">
    <property type="term" value="F:DNA-binding transcription factor activity, RNA polymerase II-specific"/>
    <property type="evidence" value="ECO:0007669"/>
    <property type="project" value="InterPro"/>
</dbReference>
<dbReference type="Gene3D" id="1.10.10.60">
    <property type="entry name" value="Homeodomain-like"/>
    <property type="match status" value="1"/>
</dbReference>
<dbReference type="GeneID" id="105891599"/>
<dbReference type="PROSITE" id="PS50071">
    <property type="entry name" value="HOMEOBOX_2"/>
    <property type="match status" value="1"/>
</dbReference>
<feature type="region of interest" description="Disordered" evidence="10">
    <location>
        <begin position="287"/>
        <end position="310"/>
    </location>
</feature>
<keyword evidence="12" id="KW-1185">Reference proteome</keyword>
<keyword evidence="2" id="KW-0805">Transcription regulation</keyword>
<dbReference type="CTD" id="550407"/>
<keyword evidence="6 8" id="KW-0539">Nucleus</keyword>
<dbReference type="CDD" id="cd00086">
    <property type="entry name" value="homeodomain"/>
    <property type="match status" value="1"/>
</dbReference>
<dbReference type="KEGG" id="char:105891599"/>
<dbReference type="AlphaFoldDB" id="A0A6P3VJ80"/>
<feature type="compositionally biased region" description="Polar residues" evidence="10">
    <location>
        <begin position="44"/>
        <end position="55"/>
    </location>
</feature>
<evidence type="ECO:0000256" key="10">
    <source>
        <dbReference type="SAM" id="MobiDB-lite"/>
    </source>
</evidence>
<feature type="region of interest" description="Disordered" evidence="10">
    <location>
        <begin position="25"/>
        <end position="58"/>
    </location>
</feature>
<name>A0A6P3VJ80_CLUHA</name>
<evidence type="ECO:0000259" key="11">
    <source>
        <dbReference type="PROSITE" id="PS50071"/>
    </source>
</evidence>
<evidence type="ECO:0000256" key="1">
    <source>
        <dbReference type="ARBA" id="ARBA00004123"/>
    </source>
</evidence>
<evidence type="ECO:0000256" key="2">
    <source>
        <dbReference type="ARBA" id="ARBA00023015"/>
    </source>
</evidence>
<sequence>MEVSANGSSFAIESLLSHRTVNALASRGDSPSGQCLSPAALSPASDQESECSSLPSPRRELVEDAVKRLPHTVGLEPPSQISQPRTVTSSFLIRDILSDCKPLATCAPYSSAARRAREDDFLDKNHDSSSDCEYNARDETDREISSSRDSPTGRMKKPRKARTAFTDHQLAQLERNFERQKYLSVQDRMELAVSLSLTDTQVKTWYQNRRTKWKRQTAVGLELLAEAGNYSALQRMFPSPYFYPPGLVSSLDHGASMYLYRGASAPPPPLQRALVPRLSFLHEFQGGEAPPPPLHLGPLTAGLPRPTPQR</sequence>
<evidence type="ECO:0000313" key="13">
    <source>
        <dbReference type="RefSeq" id="XP_012673229.1"/>
    </source>
</evidence>
<keyword evidence="4 8" id="KW-0371">Homeobox</keyword>
<feature type="compositionally biased region" description="Basic and acidic residues" evidence="10">
    <location>
        <begin position="122"/>
        <end position="146"/>
    </location>
</feature>
<comment type="subcellular location">
    <subcellularLocation>
        <location evidence="1 8 9">Nucleus</location>
    </subcellularLocation>
</comment>
<dbReference type="GO" id="GO:0003677">
    <property type="term" value="F:DNA binding"/>
    <property type="evidence" value="ECO:0007669"/>
    <property type="project" value="UniProtKB-UniRule"/>
</dbReference>
<evidence type="ECO:0000256" key="5">
    <source>
        <dbReference type="ARBA" id="ARBA00023163"/>
    </source>
</evidence>
<evidence type="ECO:0000313" key="12">
    <source>
        <dbReference type="Proteomes" id="UP000515152"/>
    </source>
</evidence>